<dbReference type="GO" id="GO:0007156">
    <property type="term" value="P:homophilic cell adhesion via plasma membrane adhesion molecules"/>
    <property type="evidence" value="ECO:0007669"/>
    <property type="project" value="TreeGrafter"/>
</dbReference>
<dbReference type="AlphaFoldDB" id="A0A8K0KDG0"/>
<dbReference type="InterPro" id="IPR003599">
    <property type="entry name" value="Ig_sub"/>
</dbReference>
<name>A0A8K0KDG0_LADFU</name>
<dbReference type="PANTHER" id="PTHR10075">
    <property type="entry name" value="BASIGIN RELATED"/>
    <property type="match status" value="1"/>
</dbReference>
<evidence type="ECO:0000256" key="4">
    <source>
        <dbReference type="ARBA" id="ARBA00022737"/>
    </source>
</evidence>
<gene>
    <name evidence="11" type="ORF">J437_LFUL011494</name>
</gene>
<protein>
    <recommendedName>
        <fullName evidence="10">Ig-like domain-containing protein</fullName>
    </recommendedName>
</protein>
<reference evidence="11" key="1">
    <citation type="submission" date="2013-04" db="EMBL/GenBank/DDBJ databases">
        <authorList>
            <person name="Qu J."/>
            <person name="Murali S.C."/>
            <person name="Bandaranaike D."/>
            <person name="Bellair M."/>
            <person name="Blankenburg K."/>
            <person name="Chao H."/>
            <person name="Dinh H."/>
            <person name="Doddapaneni H."/>
            <person name="Downs B."/>
            <person name="Dugan-Rocha S."/>
            <person name="Elkadiri S."/>
            <person name="Gnanaolivu R.D."/>
            <person name="Hernandez B."/>
            <person name="Javaid M."/>
            <person name="Jayaseelan J.C."/>
            <person name="Lee S."/>
            <person name="Li M."/>
            <person name="Ming W."/>
            <person name="Munidasa M."/>
            <person name="Muniz J."/>
            <person name="Nguyen L."/>
            <person name="Ongeri F."/>
            <person name="Osuji N."/>
            <person name="Pu L.-L."/>
            <person name="Puazo M."/>
            <person name="Qu C."/>
            <person name="Quiroz J."/>
            <person name="Raj R."/>
            <person name="Weissenberger G."/>
            <person name="Xin Y."/>
            <person name="Zou X."/>
            <person name="Han Y."/>
            <person name="Richards S."/>
            <person name="Worley K."/>
            <person name="Muzny D."/>
            <person name="Gibbs R."/>
        </authorList>
    </citation>
    <scope>NUCLEOTIDE SEQUENCE</scope>
    <source>
        <strain evidence="11">Sampled in the wild</strain>
    </source>
</reference>
<keyword evidence="5" id="KW-0130">Cell adhesion</keyword>
<dbReference type="GO" id="GO:0007417">
    <property type="term" value="P:central nervous system development"/>
    <property type="evidence" value="ECO:0007669"/>
    <property type="project" value="TreeGrafter"/>
</dbReference>
<organism evidence="11 12">
    <name type="scientific">Ladona fulva</name>
    <name type="common">Scarce chaser dragonfly</name>
    <name type="synonym">Libellula fulva</name>
    <dbReference type="NCBI Taxonomy" id="123851"/>
    <lineage>
        <taxon>Eukaryota</taxon>
        <taxon>Metazoa</taxon>
        <taxon>Ecdysozoa</taxon>
        <taxon>Arthropoda</taxon>
        <taxon>Hexapoda</taxon>
        <taxon>Insecta</taxon>
        <taxon>Pterygota</taxon>
        <taxon>Palaeoptera</taxon>
        <taxon>Odonata</taxon>
        <taxon>Epiprocta</taxon>
        <taxon>Anisoptera</taxon>
        <taxon>Libelluloidea</taxon>
        <taxon>Libellulidae</taxon>
        <taxon>Ladona</taxon>
    </lineage>
</organism>
<keyword evidence="9" id="KW-0393">Immunoglobulin domain</keyword>
<evidence type="ECO:0000256" key="8">
    <source>
        <dbReference type="ARBA" id="ARBA00023157"/>
    </source>
</evidence>
<dbReference type="EMBL" id="KZ308482">
    <property type="protein sequence ID" value="KAG8230368.1"/>
    <property type="molecule type" value="Genomic_DNA"/>
</dbReference>
<dbReference type="PANTHER" id="PTHR10075:SF14">
    <property type="entry name" value="CELL ADHESION MOLECULE DSCAM2-RELATED"/>
    <property type="match status" value="1"/>
</dbReference>
<keyword evidence="7" id="KW-0472">Membrane</keyword>
<evidence type="ECO:0000256" key="3">
    <source>
        <dbReference type="ARBA" id="ARBA00022729"/>
    </source>
</evidence>
<evidence type="ECO:0000313" key="11">
    <source>
        <dbReference type="EMBL" id="KAG8230368.1"/>
    </source>
</evidence>
<feature type="domain" description="Ig-like" evidence="10">
    <location>
        <begin position="96"/>
        <end position="138"/>
    </location>
</feature>
<dbReference type="GO" id="GO:0070593">
    <property type="term" value="P:dendrite self-avoidance"/>
    <property type="evidence" value="ECO:0007669"/>
    <property type="project" value="TreeGrafter"/>
</dbReference>
<dbReference type="SMART" id="SM00409">
    <property type="entry name" value="IG"/>
    <property type="match status" value="1"/>
</dbReference>
<keyword evidence="2" id="KW-0812">Transmembrane</keyword>
<keyword evidence="4" id="KW-0677">Repeat</keyword>
<comment type="caution">
    <text evidence="11">The sequence shown here is derived from an EMBL/GenBank/DDBJ whole genome shotgun (WGS) entry which is preliminary data.</text>
</comment>
<keyword evidence="12" id="KW-1185">Reference proteome</keyword>
<dbReference type="Proteomes" id="UP000792457">
    <property type="component" value="Unassembled WGS sequence"/>
</dbReference>
<comment type="subcellular location">
    <subcellularLocation>
        <location evidence="1">Membrane</location>
        <topology evidence="1">Single-pass membrane protein</topology>
    </subcellularLocation>
</comment>
<proteinExistence type="predicted"/>
<dbReference type="OrthoDB" id="5969272at2759"/>
<dbReference type="GO" id="GO:0005886">
    <property type="term" value="C:plasma membrane"/>
    <property type="evidence" value="ECO:0007669"/>
    <property type="project" value="TreeGrafter"/>
</dbReference>
<evidence type="ECO:0000256" key="6">
    <source>
        <dbReference type="ARBA" id="ARBA00022989"/>
    </source>
</evidence>
<dbReference type="SMART" id="SM00408">
    <property type="entry name" value="IGc2"/>
    <property type="match status" value="1"/>
</dbReference>
<dbReference type="SUPFAM" id="SSF48726">
    <property type="entry name" value="Immunoglobulin"/>
    <property type="match status" value="2"/>
</dbReference>
<evidence type="ECO:0000256" key="5">
    <source>
        <dbReference type="ARBA" id="ARBA00022889"/>
    </source>
</evidence>
<dbReference type="FunFam" id="2.60.40.10:FF:000017">
    <property type="entry name" value="Down syndrome cell adhesion molecule b"/>
    <property type="match status" value="1"/>
</dbReference>
<dbReference type="InterPro" id="IPR003598">
    <property type="entry name" value="Ig_sub2"/>
</dbReference>
<dbReference type="InterPro" id="IPR013098">
    <property type="entry name" value="Ig_I-set"/>
</dbReference>
<dbReference type="GO" id="GO:0007411">
    <property type="term" value="P:axon guidance"/>
    <property type="evidence" value="ECO:0007669"/>
    <property type="project" value="TreeGrafter"/>
</dbReference>
<sequence>MYKFIQQTLQPGPDVSLKCIATGQPTPQIQWTLDGFPLPQNERFMIGQYATVSGDVISHVNISKVSVEDGGNYACAAINRVGITTHSAPLHVYGLPMVRKMPSISAVAGETLYVTCPAAGYPIAGITWEKERFSEAEI</sequence>
<keyword evidence="8" id="KW-1015">Disulfide bond</keyword>
<reference evidence="11" key="2">
    <citation type="submission" date="2017-10" db="EMBL/GenBank/DDBJ databases">
        <title>Ladona fulva Genome sequencing and assembly.</title>
        <authorList>
            <person name="Murali S."/>
            <person name="Richards S."/>
            <person name="Bandaranaike D."/>
            <person name="Bellair M."/>
            <person name="Blankenburg K."/>
            <person name="Chao H."/>
            <person name="Dinh H."/>
            <person name="Doddapaneni H."/>
            <person name="Dugan-Rocha S."/>
            <person name="Elkadiri S."/>
            <person name="Gnanaolivu R."/>
            <person name="Hernandez B."/>
            <person name="Skinner E."/>
            <person name="Javaid M."/>
            <person name="Lee S."/>
            <person name="Li M."/>
            <person name="Ming W."/>
            <person name="Munidasa M."/>
            <person name="Muniz J."/>
            <person name="Nguyen L."/>
            <person name="Hughes D."/>
            <person name="Osuji N."/>
            <person name="Pu L.-L."/>
            <person name="Puazo M."/>
            <person name="Qu C."/>
            <person name="Quiroz J."/>
            <person name="Raj R."/>
            <person name="Weissenberger G."/>
            <person name="Xin Y."/>
            <person name="Zou X."/>
            <person name="Han Y."/>
            <person name="Worley K."/>
            <person name="Muzny D."/>
            <person name="Gibbs R."/>
        </authorList>
    </citation>
    <scope>NUCLEOTIDE SEQUENCE</scope>
    <source>
        <strain evidence="11">Sampled in the wild</strain>
    </source>
</reference>
<evidence type="ECO:0000259" key="10">
    <source>
        <dbReference type="PROSITE" id="PS50835"/>
    </source>
</evidence>
<dbReference type="Gene3D" id="2.60.40.10">
    <property type="entry name" value="Immunoglobulins"/>
    <property type="match status" value="1"/>
</dbReference>
<accession>A0A8K0KDG0</accession>
<dbReference type="GO" id="GO:0030424">
    <property type="term" value="C:axon"/>
    <property type="evidence" value="ECO:0007669"/>
    <property type="project" value="TreeGrafter"/>
</dbReference>
<dbReference type="PROSITE" id="PS50835">
    <property type="entry name" value="IG_LIKE"/>
    <property type="match status" value="2"/>
</dbReference>
<evidence type="ECO:0000256" key="1">
    <source>
        <dbReference type="ARBA" id="ARBA00004167"/>
    </source>
</evidence>
<dbReference type="Pfam" id="PF07679">
    <property type="entry name" value="I-set"/>
    <property type="match status" value="1"/>
</dbReference>
<dbReference type="InterPro" id="IPR036179">
    <property type="entry name" value="Ig-like_dom_sf"/>
</dbReference>
<keyword evidence="6" id="KW-1133">Transmembrane helix</keyword>
<evidence type="ECO:0000313" key="12">
    <source>
        <dbReference type="Proteomes" id="UP000792457"/>
    </source>
</evidence>
<dbReference type="GO" id="GO:0098632">
    <property type="term" value="F:cell-cell adhesion mediator activity"/>
    <property type="evidence" value="ECO:0007669"/>
    <property type="project" value="TreeGrafter"/>
</dbReference>
<evidence type="ECO:0000256" key="9">
    <source>
        <dbReference type="ARBA" id="ARBA00023319"/>
    </source>
</evidence>
<evidence type="ECO:0000256" key="2">
    <source>
        <dbReference type="ARBA" id="ARBA00022692"/>
    </source>
</evidence>
<dbReference type="CDD" id="cd20956">
    <property type="entry name" value="IgI_4_Dscam"/>
    <property type="match status" value="1"/>
</dbReference>
<feature type="domain" description="Ig-like" evidence="10">
    <location>
        <begin position="1"/>
        <end position="91"/>
    </location>
</feature>
<keyword evidence="3" id="KW-0732">Signal</keyword>
<dbReference type="InterPro" id="IPR007110">
    <property type="entry name" value="Ig-like_dom"/>
</dbReference>
<evidence type="ECO:0000256" key="7">
    <source>
        <dbReference type="ARBA" id="ARBA00023136"/>
    </source>
</evidence>
<dbReference type="InterPro" id="IPR013783">
    <property type="entry name" value="Ig-like_fold"/>
</dbReference>